<feature type="domain" description="CCHC-type" evidence="2">
    <location>
        <begin position="55"/>
        <end position="71"/>
    </location>
</feature>
<dbReference type="Pfam" id="PF00098">
    <property type="entry name" value="zf-CCHC"/>
    <property type="match status" value="1"/>
</dbReference>
<comment type="caution">
    <text evidence="3">The sequence shown here is derived from an EMBL/GenBank/DDBJ whole genome shotgun (WGS) entry which is preliminary data.</text>
</comment>
<dbReference type="Proteomes" id="UP000288716">
    <property type="component" value="Unassembled WGS sequence"/>
</dbReference>
<dbReference type="OrthoDB" id="8067401at2759"/>
<feature type="domain" description="CCHC-type" evidence="2">
    <location>
        <begin position="9"/>
        <end position="25"/>
    </location>
</feature>
<keyword evidence="1" id="KW-0862">Zinc</keyword>
<dbReference type="SMART" id="SM00343">
    <property type="entry name" value="ZnF_C2HC"/>
    <property type="match status" value="2"/>
</dbReference>
<dbReference type="InterPro" id="IPR036875">
    <property type="entry name" value="Znf_CCHC_sf"/>
</dbReference>
<keyword evidence="4" id="KW-1185">Reference proteome</keyword>
<sequence length="95" mass="11367">MCNRLRKLRCFKCHEEGHIARCCRSIRVKCSDSESSKSDETKCSNSQRMNERKLKCFNCQNYGHIARYCKKPKHPYTVSENQRDVKFRENFREIG</sequence>
<proteinExistence type="predicted"/>
<evidence type="ECO:0000313" key="4">
    <source>
        <dbReference type="Proteomes" id="UP000288716"/>
    </source>
</evidence>
<gene>
    <name evidence="3" type="ORF">B4U80_15008</name>
</gene>
<protein>
    <recommendedName>
        <fullName evidence="2">CCHC-type domain-containing protein</fullName>
    </recommendedName>
</protein>
<dbReference type="EMBL" id="NCKV01033704">
    <property type="protein sequence ID" value="RWS18821.1"/>
    <property type="molecule type" value="Genomic_DNA"/>
</dbReference>
<reference evidence="3 4" key="1">
    <citation type="journal article" date="2018" name="Gigascience">
        <title>Genomes of trombidid mites reveal novel predicted allergens and laterally-transferred genes associated with secondary metabolism.</title>
        <authorList>
            <person name="Dong X."/>
            <person name="Chaisiri K."/>
            <person name="Xia D."/>
            <person name="Armstrong S.D."/>
            <person name="Fang Y."/>
            <person name="Donnelly M.J."/>
            <person name="Kadowaki T."/>
            <person name="McGarry J.W."/>
            <person name="Darby A.C."/>
            <person name="Makepeace B.L."/>
        </authorList>
    </citation>
    <scope>NUCLEOTIDE SEQUENCE [LARGE SCALE GENOMIC DNA]</scope>
    <source>
        <strain evidence="3">UoL-UT</strain>
    </source>
</reference>
<evidence type="ECO:0000313" key="3">
    <source>
        <dbReference type="EMBL" id="RWS18821.1"/>
    </source>
</evidence>
<dbReference type="InterPro" id="IPR001878">
    <property type="entry name" value="Znf_CCHC"/>
</dbReference>
<dbReference type="SUPFAM" id="SSF57756">
    <property type="entry name" value="Retrovirus zinc finger-like domains"/>
    <property type="match status" value="2"/>
</dbReference>
<name>A0A443RTX3_9ACAR</name>
<dbReference type="VEuPathDB" id="VectorBase:LDEU013219"/>
<dbReference type="AlphaFoldDB" id="A0A443RTX3"/>
<dbReference type="Gene3D" id="4.10.60.10">
    <property type="entry name" value="Zinc finger, CCHC-type"/>
    <property type="match status" value="1"/>
</dbReference>
<dbReference type="GO" id="GO:0003676">
    <property type="term" value="F:nucleic acid binding"/>
    <property type="evidence" value="ECO:0007669"/>
    <property type="project" value="InterPro"/>
</dbReference>
<organism evidence="3 4">
    <name type="scientific">Leptotrombidium deliense</name>
    <dbReference type="NCBI Taxonomy" id="299467"/>
    <lineage>
        <taxon>Eukaryota</taxon>
        <taxon>Metazoa</taxon>
        <taxon>Ecdysozoa</taxon>
        <taxon>Arthropoda</taxon>
        <taxon>Chelicerata</taxon>
        <taxon>Arachnida</taxon>
        <taxon>Acari</taxon>
        <taxon>Acariformes</taxon>
        <taxon>Trombidiformes</taxon>
        <taxon>Prostigmata</taxon>
        <taxon>Anystina</taxon>
        <taxon>Parasitengona</taxon>
        <taxon>Trombiculoidea</taxon>
        <taxon>Trombiculidae</taxon>
        <taxon>Leptotrombidium</taxon>
    </lineage>
</organism>
<dbReference type="GO" id="GO:0008270">
    <property type="term" value="F:zinc ion binding"/>
    <property type="evidence" value="ECO:0007669"/>
    <property type="project" value="UniProtKB-KW"/>
</dbReference>
<evidence type="ECO:0000256" key="1">
    <source>
        <dbReference type="PROSITE-ProRule" id="PRU00047"/>
    </source>
</evidence>
<keyword evidence="1" id="KW-0479">Metal-binding</keyword>
<evidence type="ECO:0000259" key="2">
    <source>
        <dbReference type="PROSITE" id="PS50158"/>
    </source>
</evidence>
<keyword evidence="1" id="KW-0863">Zinc-finger</keyword>
<accession>A0A443RTX3</accession>
<dbReference type="PROSITE" id="PS50158">
    <property type="entry name" value="ZF_CCHC"/>
    <property type="match status" value="2"/>
</dbReference>